<dbReference type="CDD" id="cd00495">
    <property type="entry name" value="Ribosomal_L25_TL5_CTC"/>
    <property type="match status" value="1"/>
</dbReference>
<dbReference type="GO" id="GO:0008097">
    <property type="term" value="F:5S rRNA binding"/>
    <property type="evidence" value="ECO:0007669"/>
    <property type="project" value="InterPro"/>
</dbReference>
<dbReference type="PANTHER" id="PTHR33284:SF1">
    <property type="entry name" value="RIBOSOMAL PROTEIN L25_GLN-TRNA SYNTHETASE, ANTI-CODON-BINDING DOMAIN-CONTAINING PROTEIN"/>
    <property type="match status" value="1"/>
</dbReference>
<dbReference type="NCBIfam" id="TIGR00731">
    <property type="entry name" value="bL25_bact_ctc"/>
    <property type="match status" value="1"/>
</dbReference>
<evidence type="ECO:0000256" key="6">
    <source>
        <dbReference type="SAM" id="MobiDB-lite"/>
    </source>
</evidence>
<dbReference type="EMBL" id="PDEP01000013">
    <property type="protein sequence ID" value="PEN05514.1"/>
    <property type="molecule type" value="Genomic_DNA"/>
</dbReference>
<evidence type="ECO:0000259" key="7">
    <source>
        <dbReference type="Pfam" id="PF01386"/>
    </source>
</evidence>
<dbReference type="InterPro" id="IPR037121">
    <property type="entry name" value="Ribosomal_bL25_C"/>
</dbReference>
<organism evidence="9 10">
    <name type="scientific">Longimonas halophila</name>
    <dbReference type="NCBI Taxonomy" id="1469170"/>
    <lineage>
        <taxon>Bacteria</taxon>
        <taxon>Pseudomonadati</taxon>
        <taxon>Rhodothermota</taxon>
        <taxon>Rhodothermia</taxon>
        <taxon>Rhodothermales</taxon>
        <taxon>Salisaetaceae</taxon>
        <taxon>Longimonas</taxon>
    </lineage>
</organism>
<reference evidence="9 10" key="1">
    <citation type="submission" date="2017-10" db="EMBL/GenBank/DDBJ databases">
        <title>Draft genome of Longimonas halophila.</title>
        <authorList>
            <person name="Goh K.M."/>
            <person name="Shamsir M.S."/>
            <person name="Lim S.W."/>
        </authorList>
    </citation>
    <scope>NUCLEOTIDE SEQUENCE [LARGE SCALE GENOMIC DNA]</scope>
    <source>
        <strain evidence="9 10">KCTC 42399</strain>
    </source>
</reference>
<evidence type="ECO:0000256" key="3">
    <source>
        <dbReference type="ARBA" id="ARBA00022980"/>
    </source>
</evidence>
<dbReference type="InterPro" id="IPR001021">
    <property type="entry name" value="Ribosomal_bL25_long"/>
</dbReference>
<dbReference type="GO" id="GO:0003735">
    <property type="term" value="F:structural constituent of ribosome"/>
    <property type="evidence" value="ECO:0007669"/>
    <property type="project" value="InterPro"/>
</dbReference>
<evidence type="ECO:0000256" key="2">
    <source>
        <dbReference type="ARBA" id="ARBA00022884"/>
    </source>
</evidence>
<comment type="subunit">
    <text evidence="5">Part of the 50S ribosomal subunit; part of the 5S rRNA/L5/L18/L25 subcomplex. Contacts the 5S rRNA. Binds to the 5S rRNA independently of L5 and L18.</text>
</comment>
<feature type="compositionally biased region" description="Acidic residues" evidence="6">
    <location>
        <begin position="185"/>
        <end position="223"/>
    </location>
</feature>
<proteinExistence type="inferred from homology"/>
<keyword evidence="10" id="KW-1185">Reference proteome</keyword>
<keyword evidence="4 5" id="KW-0687">Ribonucleoprotein</keyword>
<feature type="domain" description="Large ribosomal subunit protein bL25 L25" evidence="7">
    <location>
        <begin position="6"/>
        <end position="90"/>
    </location>
</feature>
<dbReference type="SUPFAM" id="SSF50715">
    <property type="entry name" value="Ribosomal protein L25-like"/>
    <property type="match status" value="1"/>
</dbReference>
<accession>A0A2H3P4P4</accession>
<dbReference type="InterPro" id="IPR020057">
    <property type="entry name" value="Ribosomal_bL25_b-dom"/>
</dbReference>
<gene>
    <name evidence="5" type="primary">rplY</name>
    <name evidence="5" type="synonym">ctc</name>
    <name evidence="9" type="ORF">CRI93_12490</name>
</gene>
<protein>
    <recommendedName>
        <fullName evidence="5">Large ribosomal subunit protein bL25</fullName>
    </recommendedName>
    <alternativeName>
        <fullName evidence="5">General stress protein CTC</fullName>
    </alternativeName>
</protein>
<dbReference type="InterPro" id="IPR029751">
    <property type="entry name" value="Ribosomal_L25_dom"/>
</dbReference>
<dbReference type="GO" id="GO:0006412">
    <property type="term" value="P:translation"/>
    <property type="evidence" value="ECO:0007669"/>
    <property type="project" value="UniProtKB-UniRule"/>
</dbReference>
<evidence type="ECO:0000256" key="5">
    <source>
        <dbReference type="HAMAP-Rule" id="MF_01334"/>
    </source>
</evidence>
<dbReference type="Pfam" id="PF01386">
    <property type="entry name" value="Ribosomal_L25p"/>
    <property type="match status" value="1"/>
</dbReference>
<feature type="region of interest" description="Disordered" evidence="6">
    <location>
        <begin position="183"/>
        <end position="223"/>
    </location>
</feature>
<evidence type="ECO:0000256" key="4">
    <source>
        <dbReference type="ARBA" id="ARBA00023274"/>
    </source>
</evidence>
<evidence type="ECO:0000313" key="9">
    <source>
        <dbReference type="EMBL" id="PEN05514.1"/>
    </source>
</evidence>
<dbReference type="OrthoDB" id="9786489at2"/>
<keyword evidence="1 5" id="KW-0699">rRNA-binding</keyword>
<keyword evidence="3 5" id="KW-0689">Ribosomal protein</keyword>
<dbReference type="RefSeq" id="WP_098062975.1">
    <property type="nucleotide sequence ID" value="NZ_PDEP01000013.1"/>
</dbReference>
<sequence>MDAPTLNAEPRDTGKKATRAVRNSNNVPCILYGRDTDPVPFQVSVHDLNRLIYSRQTSVVDVSMNGDTWSCVLKDFDLHPISDVPEHADFQVLKEGRRVTLTVPVSYEGIPEGQKNGGDTQILVREITISCLPENIPSEISVDISDLEIGDAIHLYDLDQEAYSYKMAQGQTLVTVVAPHLEALATEDEEEEEELEEGELPEGEEGELAEGEEGEVEDEEADA</sequence>
<dbReference type="InterPro" id="IPR011035">
    <property type="entry name" value="Ribosomal_bL25/Gln-tRNA_synth"/>
</dbReference>
<evidence type="ECO:0000313" key="10">
    <source>
        <dbReference type="Proteomes" id="UP000221024"/>
    </source>
</evidence>
<comment type="caution">
    <text evidence="9">The sequence shown here is derived from an EMBL/GenBank/DDBJ whole genome shotgun (WGS) entry which is preliminary data.</text>
</comment>
<feature type="domain" description="Large ribosomal subunit protein bL25 beta" evidence="8">
    <location>
        <begin position="99"/>
        <end position="179"/>
    </location>
</feature>
<comment type="function">
    <text evidence="5">This is one of the proteins that binds to the 5S RNA in the ribosome where it forms part of the central protuberance.</text>
</comment>
<dbReference type="GO" id="GO:0022625">
    <property type="term" value="C:cytosolic large ribosomal subunit"/>
    <property type="evidence" value="ECO:0007669"/>
    <property type="project" value="TreeGrafter"/>
</dbReference>
<dbReference type="PANTHER" id="PTHR33284">
    <property type="entry name" value="RIBOSOMAL PROTEIN L25/GLN-TRNA SYNTHETASE, ANTI-CODON-BINDING DOMAIN-CONTAINING PROTEIN"/>
    <property type="match status" value="1"/>
</dbReference>
<keyword evidence="2 5" id="KW-0694">RNA-binding</keyword>
<dbReference type="AlphaFoldDB" id="A0A2H3P4P4"/>
<dbReference type="InterPro" id="IPR020056">
    <property type="entry name" value="Rbsml_bL25/Gln-tRNA_synth_N"/>
</dbReference>
<dbReference type="Pfam" id="PF14693">
    <property type="entry name" value="Ribosomal_TL5_C"/>
    <property type="match status" value="1"/>
</dbReference>
<dbReference type="Gene3D" id="2.40.240.10">
    <property type="entry name" value="Ribosomal Protein L25, Chain P"/>
    <property type="match status" value="1"/>
</dbReference>
<name>A0A2H3P4P4_9BACT</name>
<dbReference type="Gene3D" id="2.170.120.20">
    <property type="entry name" value="Ribosomal protein L25, beta domain"/>
    <property type="match status" value="1"/>
</dbReference>
<comment type="similarity">
    <text evidence="5">Belongs to the bacterial ribosomal protein bL25 family. CTC subfamily.</text>
</comment>
<dbReference type="HAMAP" id="MF_01334">
    <property type="entry name" value="Ribosomal_bL25_CTC"/>
    <property type="match status" value="1"/>
</dbReference>
<dbReference type="Proteomes" id="UP000221024">
    <property type="component" value="Unassembled WGS sequence"/>
</dbReference>
<evidence type="ECO:0000256" key="1">
    <source>
        <dbReference type="ARBA" id="ARBA00022730"/>
    </source>
</evidence>
<dbReference type="InterPro" id="IPR020930">
    <property type="entry name" value="Ribosomal_uL5_bac-type"/>
</dbReference>
<evidence type="ECO:0000259" key="8">
    <source>
        <dbReference type="Pfam" id="PF14693"/>
    </source>
</evidence>